<comment type="similarity">
    <text evidence="3">Belongs to the CENP-O/MCM21 family.</text>
</comment>
<evidence type="ECO:0000256" key="2">
    <source>
        <dbReference type="ARBA" id="ARBA00004584"/>
    </source>
</evidence>
<name>A0A7D9H6J5_DEKBR</name>
<comment type="subcellular location">
    <subcellularLocation>
        <location evidence="2">Chromosome</location>
        <location evidence="2">Centromere</location>
    </subcellularLocation>
    <subcellularLocation>
        <location evidence="1">Nucleus</location>
    </subcellularLocation>
</comment>
<keyword evidence="9" id="KW-1185">Reference proteome</keyword>
<dbReference type="PANTHER" id="PTHR14582">
    <property type="entry name" value="INNER KINETOCHORE SUBUNIT MAL2"/>
    <property type="match status" value="1"/>
</dbReference>
<dbReference type="Proteomes" id="UP000478008">
    <property type="component" value="Unassembled WGS sequence"/>
</dbReference>
<evidence type="ECO:0000313" key="8">
    <source>
        <dbReference type="EMBL" id="VUG19665.1"/>
    </source>
</evidence>
<keyword evidence="7" id="KW-0175">Coiled coil</keyword>
<evidence type="ECO:0000256" key="5">
    <source>
        <dbReference type="ARBA" id="ARBA00023242"/>
    </source>
</evidence>
<dbReference type="GO" id="GO:0031511">
    <property type="term" value="C:Mis6-Sim4 complex"/>
    <property type="evidence" value="ECO:0007669"/>
    <property type="project" value="TreeGrafter"/>
</dbReference>
<protein>
    <submittedName>
        <fullName evidence="8">DEBR0S5_08570g1_1</fullName>
    </submittedName>
</protein>
<evidence type="ECO:0000313" key="9">
    <source>
        <dbReference type="Proteomes" id="UP000478008"/>
    </source>
</evidence>
<evidence type="ECO:0000256" key="6">
    <source>
        <dbReference type="ARBA" id="ARBA00023328"/>
    </source>
</evidence>
<gene>
    <name evidence="8" type="ORF">DEBR0S5_08570G</name>
</gene>
<feature type="coiled-coil region" evidence="7">
    <location>
        <begin position="3"/>
        <end position="41"/>
    </location>
</feature>
<sequence>MKLENLKKEVESLQEEVDALSAEYEKTLAVQKNNKAKVEEEDKQHDILKHENDLIAKLEGHDYFDVLINGIMVSGVQDYESVTGKQDNSRKQDHLAQQNSINYHQLIKKYSPAIRLENCYRFGGVSAFPVNVPPGESGEYLGIRFDTFDTCKKTFVLPHYIILKKNPKNNEYFVFKSTVPKFVSVDDLAAEYLNCDLKKFVFSIRKRLIEYQLRRSAFIKLAQSLPKSSLKSDLSFSKINICYSTHLEIVLLCGPTKIDSAIVLCSPISPSNLSTAVLKRKLELSLKGCRVDDDFCRTFLKIMKKSRVKTYYPTTK</sequence>
<keyword evidence="4" id="KW-0158">Chromosome</keyword>
<dbReference type="PANTHER" id="PTHR14582:SF1">
    <property type="entry name" value="CENTROMERE PROTEIN O"/>
    <property type="match status" value="1"/>
</dbReference>
<evidence type="ECO:0000256" key="3">
    <source>
        <dbReference type="ARBA" id="ARBA00007321"/>
    </source>
</evidence>
<dbReference type="Pfam" id="PF09496">
    <property type="entry name" value="CENP-O"/>
    <property type="match status" value="1"/>
</dbReference>
<organism evidence="8 9">
    <name type="scientific">Dekkera bruxellensis</name>
    <name type="common">Brettanomyces custersii</name>
    <dbReference type="NCBI Taxonomy" id="5007"/>
    <lineage>
        <taxon>Eukaryota</taxon>
        <taxon>Fungi</taxon>
        <taxon>Dikarya</taxon>
        <taxon>Ascomycota</taxon>
        <taxon>Saccharomycotina</taxon>
        <taxon>Pichiomycetes</taxon>
        <taxon>Pichiales</taxon>
        <taxon>Pichiaceae</taxon>
        <taxon>Brettanomyces</taxon>
    </lineage>
</organism>
<reference evidence="8 9" key="1">
    <citation type="submission" date="2019-07" db="EMBL/GenBank/DDBJ databases">
        <authorList>
            <person name="Friedrich A."/>
            <person name="Schacherer J."/>
        </authorList>
    </citation>
    <scope>NUCLEOTIDE SEQUENCE [LARGE SCALE GENOMIC DNA]</scope>
</reference>
<keyword evidence="5" id="KW-0539">Nucleus</keyword>
<keyword evidence="6" id="KW-0137">Centromere</keyword>
<accession>A0A7D9H6J5</accession>
<evidence type="ECO:0000256" key="7">
    <source>
        <dbReference type="SAM" id="Coils"/>
    </source>
</evidence>
<evidence type="ECO:0000256" key="4">
    <source>
        <dbReference type="ARBA" id="ARBA00022454"/>
    </source>
</evidence>
<dbReference type="EMBL" id="CABFWN010000005">
    <property type="protein sequence ID" value="VUG19665.1"/>
    <property type="molecule type" value="Genomic_DNA"/>
</dbReference>
<evidence type="ECO:0000256" key="1">
    <source>
        <dbReference type="ARBA" id="ARBA00004123"/>
    </source>
</evidence>
<dbReference type="AlphaFoldDB" id="A0A7D9H6J5"/>
<dbReference type="InterPro" id="IPR018464">
    <property type="entry name" value="CENP-O"/>
</dbReference>
<proteinExistence type="inferred from homology"/>
<dbReference type="GO" id="GO:0005634">
    <property type="term" value="C:nucleus"/>
    <property type="evidence" value="ECO:0007669"/>
    <property type="project" value="UniProtKB-SubCell"/>
</dbReference>